<evidence type="ECO:0000256" key="2">
    <source>
        <dbReference type="SAM" id="MobiDB-lite"/>
    </source>
</evidence>
<feature type="domain" description="Helicase ATP-binding" evidence="3">
    <location>
        <begin position="390"/>
        <end position="477"/>
    </location>
</feature>
<dbReference type="PANTHER" id="PTHR45629">
    <property type="entry name" value="SNF2/RAD54 FAMILY MEMBER"/>
    <property type="match status" value="1"/>
</dbReference>
<dbReference type="Proteomes" id="UP000676336">
    <property type="component" value="Unassembled WGS sequence"/>
</dbReference>
<feature type="region of interest" description="Disordered" evidence="2">
    <location>
        <begin position="217"/>
        <end position="290"/>
    </location>
</feature>
<evidence type="ECO:0000313" key="5">
    <source>
        <dbReference type="EMBL" id="CAF4237849.1"/>
    </source>
</evidence>
<proteinExistence type="predicted"/>
<dbReference type="EMBL" id="CAJOBJ010024806">
    <property type="protein sequence ID" value="CAF4237849.1"/>
    <property type="molecule type" value="Genomic_DNA"/>
</dbReference>
<sequence>MNEENADSNSSTTVDNEEISEKFKLDRNKIQTAKLIDENDEINQLGLSVFNQSDLEQGLIDQVDNVVSHQERQHKSIHIEKQIQSLEQINSSLRRNISAKQQILSTIDQATYLASRKDVQKANIEKTIKELKQQLAKSASKLNSLKTELIGLSPIDEETTDNLATRSTTSTNLLDTLMPTLRNYDENGLLKLTTDQDEPLTSFDSFMQSLDDEYDVRKRSKNRAVEKKPAETKKPAVEPSTPLTLDGPIQYRDKKLKKKSSPIKKIETQPKKQTVISSSSSDEETEPSNMVYDEDNAWFESDEDEKQRLVDHDEDLYEPKKKKTRILAKDDGDDRQYLTRLKDFYADKKPPSHTINGENDDVEIGKGFWIPSSIWSRLFNYQRAGVKWLWELHDQKCGGIIADEMGLGKTIQIIAYLAAFHYSRVRDPQNSHRGLGPVLIVCPSTLLHQWVHEFHQWWPEFRVAVLHESGSFQGKKG</sequence>
<feature type="compositionally biased region" description="Basic and acidic residues" evidence="2">
    <location>
        <begin position="223"/>
        <end position="236"/>
    </location>
</feature>
<dbReference type="InterPro" id="IPR000330">
    <property type="entry name" value="SNF2_N"/>
</dbReference>
<dbReference type="GO" id="GO:0006283">
    <property type="term" value="P:transcription-coupled nucleotide-excision repair"/>
    <property type="evidence" value="ECO:0007669"/>
    <property type="project" value="TreeGrafter"/>
</dbReference>
<gene>
    <name evidence="5" type="ORF">GIL414_LOCUS23129</name>
    <name evidence="4" type="ORF">SMN809_LOCUS18519</name>
</gene>
<dbReference type="InterPro" id="IPR050496">
    <property type="entry name" value="SNF2_RAD54_helicase_repair"/>
</dbReference>
<dbReference type="EMBL" id="CAJOBI010008940">
    <property type="protein sequence ID" value="CAF4125872.1"/>
    <property type="molecule type" value="Genomic_DNA"/>
</dbReference>
<dbReference type="Pfam" id="PF00176">
    <property type="entry name" value="SNF2-rel_dom"/>
    <property type="match status" value="1"/>
</dbReference>
<comment type="caution">
    <text evidence="5">The sequence shown here is derived from an EMBL/GenBank/DDBJ whole genome shotgun (WGS) entry which is preliminary data.</text>
</comment>
<feature type="compositionally biased region" description="Acidic residues" evidence="2">
    <location>
        <begin position="281"/>
        <end position="290"/>
    </location>
</feature>
<dbReference type="GO" id="GO:0005524">
    <property type="term" value="F:ATP binding"/>
    <property type="evidence" value="ECO:0007669"/>
    <property type="project" value="InterPro"/>
</dbReference>
<dbReference type="AlphaFoldDB" id="A0A8S2T3E3"/>
<evidence type="ECO:0000259" key="3">
    <source>
        <dbReference type="PROSITE" id="PS51192"/>
    </source>
</evidence>
<reference evidence="5" key="1">
    <citation type="submission" date="2021-02" db="EMBL/GenBank/DDBJ databases">
        <authorList>
            <person name="Nowell W R."/>
        </authorList>
    </citation>
    <scope>NUCLEOTIDE SEQUENCE</scope>
</reference>
<dbReference type="SUPFAM" id="SSF52540">
    <property type="entry name" value="P-loop containing nucleoside triphosphate hydrolases"/>
    <property type="match status" value="1"/>
</dbReference>
<evidence type="ECO:0000256" key="1">
    <source>
        <dbReference type="SAM" id="Coils"/>
    </source>
</evidence>
<dbReference type="Proteomes" id="UP000681720">
    <property type="component" value="Unassembled WGS sequence"/>
</dbReference>
<dbReference type="PANTHER" id="PTHR45629:SF7">
    <property type="entry name" value="DNA EXCISION REPAIR PROTEIN ERCC-6-RELATED"/>
    <property type="match status" value="1"/>
</dbReference>
<dbReference type="GO" id="GO:0005634">
    <property type="term" value="C:nucleus"/>
    <property type="evidence" value="ECO:0007669"/>
    <property type="project" value="TreeGrafter"/>
</dbReference>
<dbReference type="InterPro" id="IPR038718">
    <property type="entry name" value="SNF2-like_sf"/>
</dbReference>
<keyword evidence="1" id="KW-0175">Coiled coil</keyword>
<organism evidence="5 6">
    <name type="scientific">Rotaria magnacalcarata</name>
    <dbReference type="NCBI Taxonomy" id="392030"/>
    <lineage>
        <taxon>Eukaryota</taxon>
        <taxon>Metazoa</taxon>
        <taxon>Spiralia</taxon>
        <taxon>Gnathifera</taxon>
        <taxon>Rotifera</taxon>
        <taxon>Eurotatoria</taxon>
        <taxon>Bdelloidea</taxon>
        <taxon>Philodinida</taxon>
        <taxon>Philodinidae</taxon>
        <taxon>Rotaria</taxon>
    </lineage>
</organism>
<evidence type="ECO:0000313" key="4">
    <source>
        <dbReference type="EMBL" id="CAF4125872.1"/>
    </source>
</evidence>
<evidence type="ECO:0000313" key="6">
    <source>
        <dbReference type="Proteomes" id="UP000681720"/>
    </source>
</evidence>
<dbReference type="GO" id="GO:0008094">
    <property type="term" value="F:ATP-dependent activity, acting on DNA"/>
    <property type="evidence" value="ECO:0007669"/>
    <property type="project" value="TreeGrafter"/>
</dbReference>
<feature type="coiled-coil region" evidence="1">
    <location>
        <begin position="114"/>
        <end position="148"/>
    </location>
</feature>
<dbReference type="PROSITE" id="PS51192">
    <property type="entry name" value="HELICASE_ATP_BIND_1"/>
    <property type="match status" value="1"/>
</dbReference>
<dbReference type="InterPro" id="IPR014001">
    <property type="entry name" value="Helicase_ATP-bd"/>
</dbReference>
<dbReference type="Gene3D" id="3.40.50.10810">
    <property type="entry name" value="Tandem AAA-ATPase domain"/>
    <property type="match status" value="1"/>
</dbReference>
<feature type="non-terminal residue" evidence="5">
    <location>
        <position position="1"/>
    </location>
</feature>
<protein>
    <recommendedName>
        <fullName evidence="3">Helicase ATP-binding domain-containing protein</fullName>
    </recommendedName>
</protein>
<name>A0A8S2T3E3_9BILA</name>
<dbReference type="InterPro" id="IPR027417">
    <property type="entry name" value="P-loop_NTPase"/>
</dbReference>
<accession>A0A8S2T3E3</accession>